<sequence length="44" mass="4392">MGGARVIRVKLAIRAAFIATGRKSSSQRHGLPGLAASAAGVACN</sequence>
<dbReference type="Proteomes" id="UP000494365">
    <property type="component" value="Unassembled WGS sequence"/>
</dbReference>
<name>A0A6S7BPE8_9BURK</name>
<evidence type="ECO:0000313" key="1">
    <source>
        <dbReference type="EMBL" id="CAB3808190.1"/>
    </source>
</evidence>
<proteinExistence type="predicted"/>
<dbReference type="AlphaFoldDB" id="A0A6S7BPE8"/>
<keyword evidence="2" id="KW-1185">Reference proteome</keyword>
<gene>
    <name evidence="1" type="ORF">LMG28614_06749</name>
</gene>
<dbReference type="EMBL" id="CADIKK010000056">
    <property type="protein sequence ID" value="CAB3808190.1"/>
    <property type="molecule type" value="Genomic_DNA"/>
</dbReference>
<organism evidence="1 2">
    <name type="scientific">Paraburkholderia ultramafica</name>
    <dbReference type="NCBI Taxonomy" id="1544867"/>
    <lineage>
        <taxon>Bacteria</taxon>
        <taxon>Pseudomonadati</taxon>
        <taxon>Pseudomonadota</taxon>
        <taxon>Betaproteobacteria</taxon>
        <taxon>Burkholderiales</taxon>
        <taxon>Burkholderiaceae</taxon>
        <taxon>Paraburkholderia</taxon>
    </lineage>
</organism>
<accession>A0A6S7BPE8</accession>
<reference evidence="1 2" key="1">
    <citation type="submission" date="2020-04" db="EMBL/GenBank/DDBJ databases">
        <authorList>
            <person name="De Canck E."/>
        </authorList>
    </citation>
    <scope>NUCLEOTIDE SEQUENCE [LARGE SCALE GENOMIC DNA]</scope>
    <source>
        <strain evidence="1 2">LMG 28614</strain>
    </source>
</reference>
<protein>
    <submittedName>
        <fullName evidence="1">Uncharacterized protein</fullName>
    </submittedName>
</protein>
<evidence type="ECO:0000313" key="2">
    <source>
        <dbReference type="Proteomes" id="UP000494365"/>
    </source>
</evidence>